<gene>
    <name evidence="2" type="ORF">Cch02nite_54690</name>
</gene>
<protein>
    <submittedName>
        <fullName evidence="2">Uncharacterized protein</fullName>
    </submittedName>
</protein>
<dbReference type="EMBL" id="BONG01000040">
    <property type="protein sequence ID" value="GIF92025.1"/>
    <property type="molecule type" value="Genomic_DNA"/>
</dbReference>
<dbReference type="Proteomes" id="UP000619293">
    <property type="component" value="Unassembled WGS sequence"/>
</dbReference>
<accession>A0A8J3K7A5</accession>
<evidence type="ECO:0000313" key="2">
    <source>
        <dbReference type="EMBL" id="GIF92025.1"/>
    </source>
</evidence>
<proteinExistence type="predicted"/>
<sequence length="402" mass="42072">MTVDDLRTQLTEEYRPERLTVTVADVRRRAERGRRRRAAWAAAGVAAATIGVLAWPQGAIPSSAPLTTPQPSADSWSTSYDEQCRAGWAAHPQSKGAPLPPLRFDLRDKGRGLRIYTDGELVVDCARRDLGTPAKVEILSARGLAVFSTAVDGTLADAGDGLPRFAGHDSLIANGYDRAGYLVGRAPAGTVRVDAVDPDGTVHQARLSGGLFVLWAPDGGLTEATVRAYTADRVIVETPPHWGGDRTTGGVAEICADLAATSLRQAGLAALPPWRFTWSAGEQSVLLYAGGRDVLSCRQSASSLVLAVAVAPAGTGPWQPMQSSSGGSSGRGWLIGRAPDGAVGGVAVLADGTAVPLELSGGWFGAWWPIAPGDFARPARVEVTTATAVWTEQGGQVAQRPR</sequence>
<feature type="transmembrane region" description="Helical" evidence="1">
    <location>
        <begin position="38"/>
        <end position="56"/>
    </location>
</feature>
<keyword evidence="1" id="KW-0472">Membrane</keyword>
<evidence type="ECO:0000313" key="3">
    <source>
        <dbReference type="Proteomes" id="UP000619293"/>
    </source>
</evidence>
<keyword evidence="3" id="KW-1185">Reference proteome</keyword>
<evidence type="ECO:0000256" key="1">
    <source>
        <dbReference type="SAM" id="Phobius"/>
    </source>
</evidence>
<name>A0A8J3K7A5_9ACTN</name>
<keyword evidence="1" id="KW-0812">Transmembrane</keyword>
<dbReference type="RefSeq" id="WP_191843921.1">
    <property type="nucleotide sequence ID" value="NZ_BAAALB010000029.1"/>
</dbReference>
<dbReference type="AlphaFoldDB" id="A0A8J3K7A5"/>
<reference evidence="2 3" key="1">
    <citation type="submission" date="2021-01" db="EMBL/GenBank/DDBJ databases">
        <title>Whole genome shotgun sequence of Catellatospora chokoriensis NBRC 107358.</title>
        <authorList>
            <person name="Komaki H."/>
            <person name="Tamura T."/>
        </authorList>
    </citation>
    <scope>NUCLEOTIDE SEQUENCE [LARGE SCALE GENOMIC DNA]</scope>
    <source>
        <strain evidence="2 3">NBRC 107358</strain>
    </source>
</reference>
<keyword evidence="1" id="KW-1133">Transmembrane helix</keyword>
<comment type="caution">
    <text evidence="2">The sequence shown here is derived from an EMBL/GenBank/DDBJ whole genome shotgun (WGS) entry which is preliminary data.</text>
</comment>
<organism evidence="2 3">
    <name type="scientific">Catellatospora chokoriensis</name>
    <dbReference type="NCBI Taxonomy" id="310353"/>
    <lineage>
        <taxon>Bacteria</taxon>
        <taxon>Bacillati</taxon>
        <taxon>Actinomycetota</taxon>
        <taxon>Actinomycetes</taxon>
        <taxon>Micromonosporales</taxon>
        <taxon>Micromonosporaceae</taxon>
        <taxon>Catellatospora</taxon>
    </lineage>
</organism>